<dbReference type="AlphaFoldDB" id="A0A229UL51"/>
<name>A0A229UL51_9BACL</name>
<dbReference type="InterPro" id="IPR020846">
    <property type="entry name" value="MFS_dom"/>
</dbReference>
<dbReference type="GO" id="GO:0005886">
    <property type="term" value="C:plasma membrane"/>
    <property type="evidence" value="ECO:0007669"/>
    <property type="project" value="UniProtKB-SubCell"/>
</dbReference>
<feature type="transmembrane region" description="Helical" evidence="7">
    <location>
        <begin position="6"/>
        <end position="33"/>
    </location>
</feature>
<dbReference type="EMBL" id="NMQW01000034">
    <property type="protein sequence ID" value="OXM84187.1"/>
    <property type="molecule type" value="Genomic_DNA"/>
</dbReference>
<evidence type="ECO:0000313" key="10">
    <source>
        <dbReference type="Proteomes" id="UP000215509"/>
    </source>
</evidence>
<evidence type="ECO:0000256" key="2">
    <source>
        <dbReference type="ARBA" id="ARBA00022448"/>
    </source>
</evidence>
<accession>A0A229UL51</accession>
<keyword evidence="10" id="KW-1185">Reference proteome</keyword>
<evidence type="ECO:0000256" key="6">
    <source>
        <dbReference type="ARBA" id="ARBA00023136"/>
    </source>
</evidence>
<keyword evidence="3" id="KW-1003">Cell membrane</keyword>
<feature type="transmembrane region" description="Helical" evidence="7">
    <location>
        <begin position="137"/>
        <end position="157"/>
    </location>
</feature>
<evidence type="ECO:0000256" key="5">
    <source>
        <dbReference type="ARBA" id="ARBA00022989"/>
    </source>
</evidence>
<dbReference type="Gene3D" id="1.20.1250.20">
    <property type="entry name" value="MFS general substrate transporter like domains"/>
    <property type="match status" value="2"/>
</dbReference>
<keyword evidence="2" id="KW-0813">Transport</keyword>
<keyword evidence="4 7" id="KW-0812">Transmembrane</keyword>
<dbReference type="Proteomes" id="UP000215509">
    <property type="component" value="Unassembled WGS sequence"/>
</dbReference>
<dbReference type="PROSITE" id="PS50850">
    <property type="entry name" value="MFS"/>
    <property type="match status" value="1"/>
</dbReference>
<dbReference type="InterPro" id="IPR011701">
    <property type="entry name" value="MFS"/>
</dbReference>
<dbReference type="GO" id="GO:0022857">
    <property type="term" value="F:transmembrane transporter activity"/>
    <property type="evidence" value="ECO:0007669"/>
    <property type="project" value="InterPro"/>
</dbReference>
<keyword evidence="6 7" id="KW-0472">Membrane</keyword>
<evidence type="ECO:0000256" key="7">
    <source>
        <dbReference type="SAM" id="Phobius"/>
    </source>
</evidence>
<comment type="caution">
    <text evidence="9">The sequence shown here is derived from an EMBL/GenBank/DDBJ whole genome shotgun (WGS) entry which is preliminary data.</text>
</comment>
<dbReference type="PANTHER" id="PTHR43414:SF6">
    <property type="entry name" value="MULTIDRUG RESISTANCE PROTEIN MDTG"/>
    <property type="match status" value="1"/>
</dbReference>
<evidence type="ECO:0000313" key="9">
    <source>
        <dbReference type="EMBL" id="OXM84187.1"/>
    </source>
</evidence>
<dbReference type="Pfam" id="PF07690">
    <property type="entry name" value="MFS_1"/>
    <property type="match status" value="1"/>
</dbReference>
<feature type="transmembrane region" description="Helical" evidence="7">
    <location>
        <begin position="69"/>
        <end position="88"/>
    </location>
</feature>
<feature type="domain" description="Major facilitator superfamily (MFS) profile" evidence="8">
    <location>
        <begin position="1"/>
        <end position="268"/>
    </location>
</feature>
<reference evidence="9 10" key="1">
    <citation type="submission" date="2017-07" db="EMBL/GenBank/DDBJ databases">
        <title>Genome sequencing and assembly of Paenibacillus rigui.</title>
        <authorList>
            <person name="Mayilraj S."/>
        </authorList>
    </citation>
    <scope>NUCLEOTIDE SEQUENCE [LARGE SCALE GENOMIC DNA]</scope>
    <source>
        <strain evidence="9 10">JCM 16352</strain>
    </source>
</reference>
<gene>
    <name evidence="9" type="ORF">CF651_22410</name>
</gene>
<evidence type="ECO:0000256" key="3">
    <source>
        <dbReference type="ARBA" id="ARBA00022475"/>
    </source>
</evidence>
<dbReference type="PANTHER" id="PTHR43414">
    <property type="entry name" value="MULTIDRUG RESISTANCE PROTEIN MDTG"/>
    <property type="match status" value="1"/>
</dbReference>
<feature type="transmembrane region" description="Helical" evidence="7">
    <location>
        <begin position="226"/>
        <end position="244"/>
    </location>
</feature>
<dbReference type="InterPro" id="IPR036259">
    <property type="entry name" value="MFS_trans_sf"/>
</dbReference>
<keyword evidence="5 7" id="KW-1133">Transmembrane helix</keyword>
<evidence type="ECO:0000256" key="4">
    <source>
        <dbReference type="ARBA" id="ARBA00022692"/>
    </source>
</evidence>
<comment type="subcellular location">
    <subcellularLocation>
        <location evidence="1">Cell membrane</location>
        <topology evidence="1">Multi-pass membrane protein</topology>
    </subcellularLocation>
</comment>
<sequence length="268" mass="28825">MLGPLLGGVLLGVIGFRYVLLSLAILLSFWTMLCMLQLKERQTGAKGAVQRTGMAVQFHGLLRERKTRVFLLAGICANFGIFGLLPVLPLHVKPYAETTALTAVWVGILQAILWAAVWLTSSWWGRRNDVSPVHRNYVIAATLCGIAIVLQAMAPAIEWLVSYRIVQGAASSALVQSVFLMVTRSAPEGELGARLGYARSILFTGQIAGPMASGLLGAVFSTSAIFALHGAVIITGGLLVGLFASPKSTRRQMEHDPSRLPHPLPNDK</sequence>
<dbReference type="SUPFAM" id="SSF103473">
    <property type="entry name" value="MFS general substrate transporter"/>
    <property type="match status" value="1"/>
</dbReference>
<feature type="transmembrane region" description="Helical" evidence="7">
    <location>
        <begin position="100"/>
        <end position="125"/>
    </location>
</feature>
<evidence type="ECO:0000256" key="1">
    <source>
        <dbReference type="ARBA" id="ARBA00004651"/>
    </source>
</evidence>
<protein>
    <recommendedName>
        <fullName evidence="8">Major facilitator superfamily (MFS) profile domain-containing protein</fullName>
    </recommendedName>
</protein>
<organism evidence="9 10">
    <name type="scientific">Paenibacillus rigui</name>
    <dbReference type="NCBI Taxonomy" id="554312"/>
    <lineage>
        <taxon>Bacteria</taxon>
        <taxon>Bacillati</taxon>
        <taxon>Bacillota</taxon>
        <taxon>Bacilli</taxon>
        <taxon>Bacillales</taxon>
        <taxon>Paenibacillaceae</taxon>
        <taxon>Paenibacillus</taxon>
    </lineage>
</organism>
<evidence type="ECO:0000259" key="8">
    <source>
        <dbReference type="PROSITE" id="PS50850"/>
    </source>
</evidence>
<proteinExistence type="predicted"/>